<gene>
    <name evidence="4" type="ORF">A8M32_06250</name>
</gene>
<dbReference type="Pfam" id="PF04069">
    <property type="entry name" value="OpuAC"/>
    <property type="match status" value="1"/>
</dbReference>
<dbReference type="EMBL" id="LYBW01000047">
    <property type="protein sequence ID" value="ODR92239.1"/>
    <property type="molecule type" value="Genomic_DNA"/>
</dbReference>
<keyword evidence="5" id="KW-1185">Reference proteome</keyword>
<feature type="region of interest" description="Disordered" evidence="1">
    <location>
        <begin position="69"/>
        <end position="92"/>
    </location>
</feature>
<dbReference type="InterPro" id="IPR007210">
    <property type="entry name" value="ABC_Gly_betaine_transp_sub-bd"/>
</dbReference>
<evidence type="ECO:0000256" key="2">
    <source>
        <dbReference type="SAM" id="SignalP"/>
    </source>
</evidence>
<organism evidence="4 5">
    <name type="scientific">Sinorhizobium alkalisoli</name>
    <dbReference type="NCBI Taxonomy" id="1752398"/>
    <lineage>
        <taxon>Bacteria</taxon>
        <taxon>Pseudomonadati</taxon>
        <taxon>Pseudomonadota</taxon>
        <taxon>Alphaproteobacteria</taxon>
        <taxon>Hyphomicrobiales</taxon>
        <taxon>Rhizobiaceae</taxon>
        <taxon>Sinorhizobium/Ensifer group</taxon>
        <taxon>Sinorhizobium</taxon>
    </lineage>
</organism>
<dbReference type="AlphaFoldDB" id="A0A1E3VF75"/>
<sequence length="92" mass="9852">MKEMFASTCLAAAMLTIGNSAWAADCGEVTIASMNWQSAEVLASLDKFILTEGYGCDVSIIQGDTVPTITSMTEKGRQDRGTSKLPPMENRS</sequence>
<evidence type="ECO:0000313" key="4">
    <source>
        <dbReference type="EMBL" id="ODR92239.1"/>
    </source>
</evidence>
<comment type="caution">
    <text evidence="4">The sequence shown here is derived from an EMBL/GenBank/DDBJ whole genome shotgun (WGS) entry which is preliminary data.</text>
</comment>
<dbReference type="GO" id="GO:0043190">
    <property type="term" value="C:ATP-binding cassette (ABC) transporter complex"/>
    <property type="evidence" value="ECO:0007669"/>
    <property type="project" value="InterPro"/>
</dbReference>
<keyword evidence="2" id="KW-0732">Signal</keyword>
<evidence type="ECO:0000313" key="5">
    <source>
        <dbReference type="Proteomes" id="UP000094342"/>
    </source>
</evidence>
<proteinExistence type="predicted"/>
<dbReference type="STRING" id="1752398.A8M32_06250"/>
<evidence type="ECO:0000259" key="3">
    <source>
        <dbReference type="Pfam" id="PF04069"/>
    </source>
</evidence>
<evidence type="ECO:0000256" key="1">
    <source>
        <dbReference type="SAM" id="MobiDB-lite"/>
    </source>
</evidence>
<reference evidence="5" key="1">
    <citation type="submission" date="2016-05" db="EMBL/GenBank/DDBJ databases">
        <authorList>
            <person name="Li Y."/>
        </authorList>
    </citation>
    <scope>NUCLEOTIDE SEQUENCE [LARGE SCALE GENOMIC DNA]</scope>
    <source>
        <strain evidence="5">YIC4027</strain>
    </source>
</reference>
<feature type="domain" description="ABC-type glycine betaine transport system substrate-binding" evidence="3">
    <location>
        <begin position="28"/>
        <end position="79"/>
    </location>
</feature>
<feature type="signal peptide" evidence="2">
    <location>
        <begin position="1"/>
        <end position="23"/>
    </location>
</feature>
<dbReference type="SUPFAM" id="SSF53850">
    <property type="entry name" value="Periplasmic binding protein-like II"/>
    <property type="match status" value="1"/>
</dbReference>
<name>A0A1E3VF75_9HYPH</name>
<feature type="chain" id="PRO_5009138181" description="ABC-type glycine betaine transport system substrate-binding domain-containing protein" evidence="2">
    <location>
        <begin position="24"/>
        <end position="92"/>
    </location>
</feature>
<protein>
    <recommendedName>
        <fullName evidence="3">ABC-type glycine betaine transport system substrate-binding domain-containing protein</fullName>
    </recommendedName>
</protein>
<dbReference type="OrthoDB" id="9786266at2"/>
<dbReference type="Proteomes" id="UP000094342">
    <property type="component" value="Unassembled WGS sequence"/>
</dbReference>
<dbReference type="GO" id="GO:0022857">
    <property type="term" value="F:transmembrane transporter activity"/>
    <property type="evidence" value="ECO:0007669"/>
    <property type="project" value="InterPro"/>
</dbReference>
<accession>A0A1E3VF75</accession>